<reference evidence="1 2" key="1">
    <citation type="submission" date="2020-08" db="EMBL/GenBank/DDBJ databases">
        <title>Cohnella phylogeny.</title>
        <authorList>
            <person name="Dunlap C."/>
        </authorList>
    </citation>
    <scope>NUCLEOTIDE SEQUENCE [LARGE SCALE GENOMIC DNA]</scope>
    <source>
        <strain evidence="1 2">DSM 25241</strain>
    </source>
</reference>
<evidence type="ECO:0000313" key="1">
    <source>
        <dbReference type="EMBL" id="MBB6635293.1"/>
    </source>
</evidence>
<evidence type="ECO:0008006" key="3">
    <source>
        <dbReference type="Google" id="ProtNLM"/>
    </source>
</evidence>
<evidence type="ECO:0000313" key="2">
    <source>
        <dbReference type="Proteomes" id="UP000535838"/>
    </source>
</evidence>
<dbReference type="InterPro" id="IPR011256">
    <property type="entry name" value="Reg_factor_effector_dom_sf"/>
</dbReference>
<dbReference type="Gene3D" id="3.20.80.10">
    <property type="entry name" value="Regulatory factor, effector binding domain"/>
    <property type="match status" value="1"/>
</dbReference>
<keyword evidence="2" id="KW-1185">Reference proteome</keyword>
<dbReference type="Proteomes" id="UP000535838">
    <property type="component" value="Unassembled WGS sequence"/>
</dbReference>
<dbReference type="EMBL" id="JACJVQ010000013">
    <property type="protein sequence ID" value="MBB6635293.1"/>
    <property type="molecule type" value="Genomic_DNA"/>
</dbReference>
<dbReference type="RefSeq" id="WP_185120535.1">
    <property type="nucleotide sequence ID" value="NZ_JACJVQ010000013.1"/>
</dbReference>
<gene>
    <name evidence="1" type="ORF">H7B67_14330</name>
</gene>
<proteinExistence type="predicted"/>
<dbReference type="AlphaFoldDB" id="A0A841SSG0"/>
<name>A0A841SSG0_9BACL</name>
<protein>
    <recommendedName>
        <fullName evidence="3">GyrI-like small molecule binding domain-containing protein</fullName>
    </recommendedName>
</protein>
<sequence>MKSVVPKPIKDDVRKQHKELYSVSKGATQVKILDIPSMKFIVASGIANVDFNSGVRGIRECNMIFVCNNRIRSYTVREQYKNFIMSPFELEWGNQIDNGRQVKISMWVPQYVTHTELKAAMTDRLGSDNYPLSLEESKPGMCAQTLHTGHYNEVGRTIERIKHYIEDQGFRGDYHQYKEIHMSHVSIGWPEKTNLIIRVPISEKS</sequence>
<accession>A0A841SSG0</accession>
<comment type="caution">
    <text evidence="1">The sequence shown here is derived from an EMBL/GenBank/DDBJ whole genome shotgun (WGS) entry which is preliminary data.</text>
</comment>
<organism evidence="1 2">
    <name type="scientific">Cohnella thailandensis</name>
    <dbReference type="NCBI Taxonomy" id="557557"/>
    <lineage>
        <taxon>Bacteria</taxon>
        <taxon>Bacillati</taxon>
        <taxon>Bacillota</taxon>
        <taxon>Bacilli</taxon>
        <taxon>Bacillales</taxon>
        <taxon>Paenibacillaceae</taxon>
        <taxon>Cohnella</taxon>
    </lineage>
</organism>